<keyword evidence="5" id="KW-1185">Reference proteome</keyword>
<accession>A0A562JB62</accession>
<dbReference type="PANTHER" id="PTHR43673">
    <property type="entry name" value="NAD(P)H NITROREDUCTASE YDGI-RELATED"/>
    <property type="match status" value="1"/>
</dbReference>
<dbReference type="InterPro" id="IPR000415">
    <property type="entry name" value="Nitroreductase-like"/>
</dbReference>
<proteinExistence type="inferred from homology"/>
<gene>
    <name evidence="4" type="ORF">LY60_01710</name>
</gene>
<dbReference type="RefSeq" id="WP_145082335.1">
    <property type="nucleotide sequence ID" value="NZ_JBCFAR010000002.1"/>
</dbReference>
<dbReference type="OrthoDB" id="9812105at2"/>
<feature type="domain" description="Nitroreductase" evidence="3">
    <location>
        <begin position="5"/>
        <end position="58"/>
    </location>
</feature>
<feature type="domain" description="Nitroreductase" evidence="3">
    <location>
        <begin position="61"/>
        <end position="157"/>
    </location>
</feature>
<dbReference type="Proteomes" id="UP000315343">
    <property type="component" value="Unassembled WGS sequence"/>
</dbReference>
<evidence type="ECO:0000256" key="2">
    <source>
        <dbReference type="ARBA" id="ARBA00023002"/>
    </source>
</evidence>
<dbReference type="Gene3D" id="3.40.109.10">
    <property type="entry name" value="NADH Oxidase"/>
    <property type="match status" value="1"/>
</dbReference>
<organism evidence="4 5">
    <name type="scientific">Sedimentibacter saalensis</name>
    <dbReference type="NCBI Taxonomy" id="130788"/>
    <lineage>
        <taxon>Bacteria</taxon>
        <taxon>Bacillati</taxon>
        <taxon>Bacillota</taxon>
        <taxon>Tissierellia</taxon>
        <taxon>Sedimentibacter</taxon>
    </lineage>
</organism>
<dbReference type="AlphaFoldDB" id="A0A562JB62"/>
<comment type="similarity">
    <text evidence="1">Belongs to the nitroreductase family.</text>
</comment>
<name>A0A562JB62_9FIRM</name>
<evidence type="ECO:0000313" key="5">
    <source>
        <dbReference type="Proteomes" id="UP000315343"/>
    </source>
</evidence>
<keyword evidence="2" id="KW-0560">Oxidoreductase</keyword>
<dbReference type="PANTHER" id="PTHR43673:SF10">
    <property type="entry name" value="NADH DEHYDROGENASE_NAD(P)H NITROREDUCTASE XCC3605-RELATED"/>
    <property type="match status" value="1"/>
</dbReference>
<protein>
    <submittedName>
        <fullName evidence="4">Nitroreductase</fullName>
    </submittedName>
</protein>
<dbReference type="Pfam" id="PF00881">
    <property type="entry name" value="Nitroreductase"/>
    <property type="match status" value="2"/>
</dbReference>
<reference evidence="4 5" key="1">
    <citation type="submission" date="2019-07" db="EMBL/GenBank/DDBJ databases">
        <title>Genomic Encyclopedia of Type Strains, Phase I: the one thousand microbial genomes (KMG-I) project.</title>
        <authorList>
            <person name="Kyrpides N."/>
        </authorList>
    </citation>
    <scope>NUCLEOTIDE SEQUENCE [LARGE SCALE GENOMIC DNA]</scope>
    <source>
        <strain evidence="4 5">DSM 13558</strain>
    </source>
</reference>
<sequence length="179" mass="20791">MLEQIENRRSIRKYLDKKIEKEKVVQILESARLAPSGSNTQPWTFIIVESEETKEKLTIADHNQKWMMTASVFIVCVADIRCRISEDISVRLDENSPEPELKLIIRDTAIAIEHILLEAEHLGLATCWTAWFEQDAVRPILNIPEDKYVCGIITLGYGDEAPNQRPRKKIDEIVRYEKW</sequence>
<dbReference type="EMBL" id="VLKH01000004">
    <property type="protein sequence ID" value="TWH80448.1"/>
    <property type="molecule type" value="Genomic_DNA"/>
</dbReference>
<evidence type="ECO:0000256" key="1">
    <source>
        <dbReference type="ARBA" id="ARBA00007118"/>
    </source>
</evidence>
<dbReference type="GO" id="GO:0016491">
    <property type="term" value="F:oxidoreductase activity"/>
    <property type="evidence" value="ECO:0007669"/>
    <property type="project" value="UniProtKB-KW"/>
</dbReference>
<comment type="caution">
    <text evidence="4">The sequence shown here is derived from an EMBL/GenBank/DDBJ whole genome shotgun (WGS) entry which is preliminary data.</text>
</comment>
<dbReference type="SUPFAM" id="SSF55469">
    <property type="entry name" value="FMN-dependent nitroreductase-like"/>
    <property type="match status" value="1"/>
</dbReference>
<evidence type="ECO:0000313" key="4">
    <source>
        <dbReference type="EMBL" id="TWH80448.1"/>
    </source>
</evidence>
<dbReference type="InterPro" id="IPR029479">
    <property type="entry name" value="Nitroreductase"/>
</dbReference>
<evidence type="ECO:0000259" key="3">
    <source>
        <dbReference type="Pfam" id="PF00881"/>
    </source>
</evidence>